<evidence type="ECO:0000313" key="2">
    <source>
        <dbReference type="EMBL" id="KAL0924653.1"/>
    </source>
</evidence>
<feature type="compositionally biased region" description="Low complexity" evidence="1">
    <location>
        <begin position="22"/>
        <end position="33"/>
    </location>
</feature>
<protein>
    <submittedName>
        <fullName evidence="2">Uncharacterized protein</fullName>
    </submittedName>
</protein>
<organism evidence="2 3">
    <name type="scientific">Dendrobium thyrsiflorum</name>
    <name type="common">Pinecone-like raceme dendrobium</name>
    <name type="synonym">Orchid</name>
    <dbReference type="NCBI Taxonomy" id="117978"/>
    <lineage>
        <taxon>Eukaryota</taxon>
        <taxon>Viridiplantae</taxon>
        <taxon>Streptophyta</taxon>
        <taxon>Embryophyta</taxon>
        <taxon>Tracheophyta</taxon>
        <taxon>Spermatophyta</taxon>
        <taxon>Magnoliopsida</taxon>
        <taxon>Liliopsida</taxon>
        <taxon>Asparagales</taxon>
        <taxon>Orchidaceae</taxon>
        <taxon>Epidendroideae</taxon>
        <taxon>Malaxideae</taxon>
        <taxon>Dendrobiinae</taxon>
        <taxon>Dendrobium</taxon>
    </lineage>
</organism>
<dbReference type="EMBL" id="JANQDX010000005">
    <property type="protein sequence ID" value="KAL0924653.1"/>
    <property type="molecule type" value="Genomic_DNA"/>
</dbReference>
<feature type="compositionally biased region" description="Polar residues" evidence="1">
    <location>
        <begin position="1"/>
        <end position="13"/>
    </location>
</feature>
<feature type="region of interest" description="Disordered" evidence="1">
    <location>
        <begin position="1"/>
        <end position="125"/>
    </location>
</feature>
<dbReference type="Proteomes" id="UP001552299">
    <property type="component" value="Unassembled WGS sequence"/>
</dbReference>
<name>A0ABD0VJ51_DENTH</name>
<comment type="caution">
    <text evidence="2">The sequence shown here is derived from an EMBL/GenBank/DDBJ whole genome shotgun (WGS) entry which is preliminary data.</text>
</comment>
<sequence>MSIGLSSNSQLDSLTHKPIKELSLPSDPAASPSLRRRPTGLAGAGGRTLPFKNNLPAPSAATSLPQRKSPSAAPSRLSARRNSSSDVGPTSPRHNRQHPLRLDLGFRPLTPSPPPTAAARRPDAGRLGRAWISGEVRPIRVPRVVLRSWKKDPVDCAGRDYEKGRVLNLTMVSRSEEEVEEFVGEEGKRSVSRSMSVEEEGGRRCERTGAGL</sequence>
<keyword evidence="3" id="KW-1185">Reference proteome</keyword>
<evidence type="ECO:0000256" key="1">
    <source>
        <dbReference type="SAM" id="MobiDB-lite"/>
    </source>
</evidence>
<feature type="compositionally biased region" description="Basic and acidic residues" evidence="1">
    <location>
        <begin position="200"/>
        <end position="212"/>
    </location>
</feature>
<evidence type="ECO:0000313" key="3">
    <source>
        <dbReference type="Proteomes" id="UP001552299"/>
    </source>
</evidence>
<accession>A0ABD0VJ51</accession>
<proteinExistence type="predicted"/>
<feature type="compositionally biased region" description="Low complexity" evidence="1">
    <location>
        <begin position="69"/>
        <end position="85"/>
    </location>
</feature>
<gene>
    <name evidence="2" type="ORF">M5K25_005502</name>
</gene>
<feature type="region of interest" description="Disordered" evidence="1">
    <location>
        <begin position="180"/>
        <end position="212"/>
    </location>
</feature>
<dbReference type="AlphaFoldDB" id="A0ABD0VJ51"/>
<reference evidence="2 3" key="1">
    <citation type="journal article" date="2024" name="Plant Biotechnol. J.">
        <title>Dendrobium thyrsiflorum genome and its molecular insights into genes involved in important horticultural traits.</title>
        <authorList>
            <person name="Chen B."/>
            <person name="Wang J.Y."/>
            <person name="Zheng P.J."/>
            <person name="Li K.L."/>
            <person name="Liang Y.M."/>
            <person name="Chen X.F."/>
            <person name="Zhang C."/>
            <person name="Zhao X."/>
            <person name="He X."/>
            <person name="Zhang G.Q."/>
            <person name="Liu Z.J."/>
            <person name="Xu Q."/>
        </authorList>
    </citation>
    <scope>NUCLEOTIDE SEQUENCE [LARGE SCALE GENOMIC DNA]</scope>
    <source>
        <strain evidence="2">GZMU011</strain>
    </source>
</reference>